<sequence>MSVVAFQPSRLQILFALVFAVCATPVAFGAPFLWLVYLLPVAVVVWTLRTRTVVDAEAVTVRTLLAGRRVPWSEISSLRLADKGRVHAVLSDGAELPLPAVGVRDLPQLAAASGGRLADPAGDQ</sequence>
<keyword evidence="3" id="KW-1185">Reference proteome</keyword>
<protein>
    <submittedName>
        <fullName evidence="2">PH domain-containing protein</fullName>
    </submittedName>
</protein>
<dbReference type="InterPro" id="IPR019692">
    <property type="entry name" value="CFP-6_PH"/>
</dbReference>
<feature type="domain" description="Low molecular weight protein antigen 6 PH" evidence="1">
    <location>
        <begin position="49"/>
        <end position="119"/>
    </location>
</feature>
<dbReference type="AlphaFoldDB" id="A0A7G7MQC1"/>
<reference evidence="2 3" key="1">
    <citation type="submission" date="2020-08" db="EMBL/GenBank/DDBJ databases">
        <authorList>
            <person name="Mo P."/>
        </authorList>
    </citation>
    <scope>NUCLEOTIDE SEQUENCE [LARGE SCALE GENOMIC DNA]</scope>
    <source>
        <strain evidence="2 3">CGMCC 4.1532</strain>
    </source>
</reference>
<dbReference type="Proteomes" id="UP000515728">
    <property type="component" value="Chromosome"/>
</dbReference>
<gene>
    <name evidence="2" type="ORF">H6H00_14550</name>
</gene>
<accession>A0A7G7MQC1</accession>
<dbReference type="Pfam" id="PF10756">
    <property type="entry name" value="bPH_6"/>
    <property type="match status" value="1"/>
</dbReference>
<evidence type="ECO:0000313" key="3">
    <source>
        <dbReference type="Proteomes" id="UP000515728"/>
    </source>
</evidence>
<dbReference type="RefSeq" id="WP_185721780.1">
    <property type="nucleotide sequence ID" value="NZ_BAAAWI010000001.1"/>
</dbReference>
<dbReference type="EMBL" id="CP060131">
    <property type="protein sequence ID" value="QNG54982.1"/>
    <property type="molecule type" value="Genomic_DNA"/>
</dbReference>
<organism evidence="2 3">
    <name type="scientific">Pseudonocardia petroleophila</name>
    <dbReference type="NCBI Taxonomy" id="37331"/>
    <lineage>
        <taxon>Bacteria</taxon>
        <taxon>Bacillati</taxon>
        <taxon>Actinomycetota</taxon>
        <taxon>Actinomycetes</taxon>
        <taxon>Pseudonocardiales</taxon>
        <taxon>Pseudonocardiaceae</taxon>
        <taxon>Pseudonocardia</taxon>
    </lineage>
</organism>
<dbReference type="KEGG" id="ppel:H6H00_14550"/>
<evidence type="ECO:0000259" key="1">
    <source>
        <dbReference type="Pfam" id="PF10756"/>
    </source>
</evidence>
<proteinExistence type="predicted"/>
<evidence type="ECO:0000313" key="2">
    <source>
        <dbReference type="EMBL" id="QNG54982.1"/>
    </source>
</evidence>
<name>A0A7G7MQC1_9PSEU</name>